<sequence length="448" mass="50931">MDWQRRGDPNIPLNQSLKQNPAAEERQREDLRLLCTQNRNPRLNQLTAADQRRSESFTYEYGVEASSGIDAKLFNVKAGSISRFGGENLEDVKERMSQISFSPKHKSGTQNGNFETAGVTGGGSPSRREMSDVEIEDAEVMHNYDIALKLAPPSFGHRPSSAARVFNPVTMGIRKSKNMKLRSSSQIIKRKKKKQGANVTGIMSTSMLKHLLTGGADEGGSVGGGFDQQQQRFHQQSYQQPQTNTFDDLSIDTNVEPNNFSVLNTTIDSNLQHSFTTLSPKHQISPTNHSSYFDKTYVVPPKEDKHKWTDSFAAAHYDVRETRPLLVLNREDREAKTLDRIERFRFLAAGKTKSAVTNADRDATMLAKSEWKEEVDRRFHKIDHTGVKISPRTKAVNRDVKGILKERERREMRLKEKIKNWEKVVEEERTEKIIARRRGKGKLIYDGV</sequence>
<name>A0A9W7BHM3_9STRA</name>
<comment type="caution">
    <text evidence="3">The sequence shown here is derived from an EMBL/GenBank/DDBJ whole genome shotgun (WGS) entry which is preliminary data.</text>
</comment>
<accession>A0A9W7BHM3</accession>
<feature type="region of interest" description="Disordered" evidence="2">
    <location>
        <begin position="101"/>
        <end position="130"/>
    </location>
</feature>
<evidence type="ECO:0000256" key="2">
    <source>
        <dbReference type="SAM" id="MobiDB-lite"/>
    </source>
</evidence>
<evidence type="ECO:0000256" key="1">
    <source>
        <dbReference type="SAM" id="Coils"/>
    </source>
</evidence>
<dbReference type="AlphaFoldDB" id="A0A9W7BHM3"/>
<reference evidence="4" key="1">
    <citation type="journal article" date="2023" name="Commun. Biol.">
        <title>Genome analysis of Parmales, the sister group of diatoms, reveals the evolutionary specialization of diatoms from phago-mixotrophs to photoautotrophs.</title>
        <authorList>
            <person name="Ban H."/>
            <person name="Sato S."/>
            <person name="Yoshikawa S."/>
            <person name="Yamada K."/>
            <person name="Nakamura Y."/>
            <person name="Ichinomiya M."/>
            <person name="Sato N."/>
            <person name="Blanc-Mathieu R."/>
            <person name="Endo H."/>
            <person name="Kuwata A."/>
            <person name="Ogata H."/>
        </authorList>
    </citation>
    <scope>NUCLEOTIDE SEQUENCE [LARGE SCALE GENOMIC DNA]</scope>
    <source>
        <strain evidence="4">NIES 3701</strain>
    </source>
</reference>
<gene>
    <name evidence="3" type="ORF">TrST_g12245</name>
</gene>
<evidence type="ECO:0000313" key="3">
    <source>
        <dbReference type="EMBL" id="GMH86843.1"/>
    </source>
</evidence>
<evidence type="ECO:0000313" key="4">
    <source>
        <dbReference type="Proteomes" id="UP001165085"/>
    </source>
</evidence>
<feature type="region of interest" description="Disordered" evidence="2">
    <location>
        <begin position="1"/>
        <end position="28"/>
    </location>
</feature>
<proteinExistence type="predicted"/>
<dbReference type="Proteomes" id="UP001165085">
    <property type="component" value="Unassembled WGS sequence"/>
</dbReference>
<feature type="coiled-coil region" evidence="1">
    <location>
        <begin position="404"/>
        <end position="431"/>
    </location>
</feature>
<protein>
    <submittedName>
        <fullName evidence="3">Uncharacterized protein</fullName>
    </submittedName>
</protein>
<keyword evidence="1" id="KW-0175">Coiled coil</keyword>
<dbReference type="EMBL" id="BRXY01000320">
    <property type="protein sequence ID" value="GMH86843.1"/>
    <property type="molecule type" value="Genomic_DNA"/>
</dbReference>
<organism evidence="3 4">
    <name type="scientific">Triparma strigata</name>
    <dbReference type="NCBI Taxonomy" id="1606541"/>
    <lineage>
        <taxon>Eukaryota</taxon>
        <taxon>Sar</taxon>
        <taxon>Stramenopiles</taxon>
        <taxon>Ochrophyta</taxon>
        <taxon>Bolidophyceae</taxon>
        <taxon>Parmales</taxon>
        <taxon>Triparmaceae</taxon>
        <taxon>Triparma</taxon>
    </lineage>
</organism>
<keyword evidence="4" id="KW-1185">Reference proteome</keyword>
<dbReference type="OrthoDB" id="191786at2759"/>